<keyword evidence="4 11" id="KW-0138">CF(0)</keyword>
<keyword evidence="8 11" id="KW-0406">Ion transport</keyword>
<protein>
    <recommendedName>
        <fullName evidence="11 12">ATP synthase subunit a</fullName>
    </recommendedName>
    <alternativeName>
        <fullName evidence="11">ATP synthase F0 sector subunit a</fullName>
    </alternativeName>
    <alternativeName>
        <fullName evidence="11">F-ATPase subunit 6</fullName>
    </alternativeName>
</protein>
<keyword evidence="9 11" id="KW-0472">Membrane</keyword>
<name>A0A419T271_9FIRM</name>
<gene>
    <name evidence="11" type="primary">atpB</name>
    <name evidence="13" type="ORF">BET03_12495</name>
</gene>
<keyword evidence="11" id="KW-1003">Cell membrane</keyword>
<dbReference type="InterPro" id="IPR045082">
    <property type="entry name" value="ATP_syn_F0_a_bact/chloroplast"/>
</dbReference>
<proteinExistence type="inferred from homology"/>
<keyword evidence="3 11" id="KW-0813">Transport</keyword>
<keyword evidence="7 11" id="KW-1133">Transmembrane helix</keyword>
<feature type="transmembrane region" description="Helical" evidence="11">
    <location>
        <begin position="206"/>
        <end position="228"/>
    </location>
</feature>
<evidence type="ECO:0000256" key="4">
    <source>
        <dbReference type="ARBA" id="ARBA00022547"/>
    </source>
</evidence>
<comment type="similarity">
    <text evidence="2 11 12">Belongs to the ATPase A chain family.</text>
</comment>
<dbReference type="EMBL" id="MCIB01000018">
    <property type="protein sequence ID" value="RKD31529.1"/>
    <property type="molecule type" value="Genomic_DNA"/>
</dbReference>
<dbReference type="PANTHER" id="PTHR42823:SF3">
    <property type="entry name" value="ATP SYNTHASE SUBUNIT A, CHLOROPLASTIC"/>
    <property type="match status" value="1"/>
</dbReference>
<comment type="caution">
    <text evidence="13">The sequence shown here is derived from an EMBL/GenBank/DDBJ whole genome shotgun (WGS) entry which is preliminary data.</text>
</comment>
<evidence type="ECO:0000256" key="8">
    <source>
        <dbReference type="ARBA" id="ARBA00023065"/>
    </source>
</evidence>
<feature type="transmembrane region" description="Helical" evidence="11">
    <location>
        <begin position="175"/>
        <end position="200"/>
    </location>
</feature>
<evidence type="ECO:0000256" key="9">
    <source>
        <dbReference type="ARBA" id="ARBA00023136"/>
    </source>
</evidence>
<evidence type="ECO:0000256" key="3">
    <source>
        <dbReference type="ARBA" id="ARBA00022448"/>
    </source>
</evidence>
<dbReference type="GO" id="GO:0046933">
    <property type="term" value="F:proton-transporting ATP synthase activity, rotational mechanism"/>
    <property type="evidence" value="ECO:0007669"/>
    <property type="project" value="UniProtKB-UniRule"/>
</dbReference>
<accession>A0A419T271</accession>
<dbReference type="Proteomes" id="UP000284177">
    <property type="component" value="Unassembled WGS sequence"/>
</dbReference>
<sequence>MKGGKILRIELILNLFGREIFLPDTIVNTWIIVVLLSIFAFYVNRQVKKARVEDKPSGFLNFIELLVEGVESLVESTMGKDKLGFAPYIGTLALYLVVANLFGLLGFTPPTSDYSVPFTLALITFVLTQYYGIKSKGAGSYFKGFFEPFWPMFPLNVIGELANPISLSFRLFGNILSGVIIMGLLYTALAQLSIIVAPVITPVFHAYFDVFAGVIQTFIFIMLTMVFISMAMDD</sequence>
<dbReference type="NCBIfam" id="TIGR01131">
    <property type="entry name" value="ATP_synt_6_or_A"/>
    <property type="match status" value="1"/>
</dbReference>
<evidence type="ECO:0000256" key="2">
    <source>
        <dbReference type="ARBA" id="ARBA00006810"/>
    </source>
</evidence>
<evidence type="ECO:0000313" key="13">
    <source>
        <dbReference type="EMBL" id="RKD31529.1"/>
    </source>
</evidence>
<dbReference type="Pfam" id="PF00119">
    <property type="entry name" value="ATP-synt_A"/>
    <property type="match status" value="1"/>
</dbReference>
<evidence type="ECO:0000313" key="14">
    <source>
        <dbReference type="Proteomes" id="UP000284177"/>
    </source>
</evidence>
<dbReference type="GO" id="GO:0005886">
    <property type="term" value="C:plasma membrane"/>
    <property type="evidence" value="ECO:0007669"/>
    <property type="project" value="UniProtKB-SubCell"/>
</dbReference>
<dbReference type="SUPFAM" id="SSF81336">
    <property type="entry name" value="F1F0 ATP synthase subunit A"/>
    <property type="match status" value="1"/>
</dbReference>
<keyword evidence="10 11" id="KW-0066">ATP synthesis</keyword>
<organism evidence="13 14">
    <name type="scientific">Thermohalobacter berrensis</name>
    <dbReference type="NCBI Taxonomy" id="99594"/>
    <lineage>
        <taxon>Bacteria</taxon>
        <taxon>Bacillati</taxon>
        <taxon>Bacillota</taxon>
        <taxon>Tissierellia</taxon>
        <taxon>Tissierellales</taxon>
        <taxon>Thermohalobacteraceae</taxon>
        <taxon>Thermohalobacter</taxon>
    </lineage>
</organism>
<dbReference type="PRINTS" id="PR00123">
    <property type="entry name" value="ATPASEA"/>
</dbReference>
<comment type="function">
    <text evidence="11 12">Key component of the proton channel; it plays a direct role in the translocation of protons across the membrane.</text>
</comment>
<evidence type="ECO:0000256" key="1">
    <source>
        <dbReference type="ARBA" id="ARBA00004141"/>
    </source>
</evidence>
<evidence type="ECO:0000256" key="10">
    <source>
        <dbReference type="ARBA" id="ARBA00023310"/>
    </source>
</evidence>
<dbReference type="GO" id="GO:0045259">
    <property type="term" value="C:proton-transporting ATP synthase complex"/>
    <property type="evidence" value="ECO:0007669"/>
    <property type="project" value="UniProtKB-KW"/>
</dbReference>
<dbReference type="InterPro" id="IPR000568">
    <property type="entry name" value="ATP_synth_F0_asu"/>
</dbReference>
<dbReference type="AlphaFoldDB" id="A0A419T271"/>
<evidence type="ECO:0000256" key="11">
    <source>
        <dbReference type="HAMAP-Rule" id="MF_01393"/>
    </source>
</evidence>
<feature type="transmembrane region" description="Helical" evidence="11">
    <location>
        <begin position="114"/>
        <end position="133"/>
    </location>
</feature>
<reference evidence="13 14" key="1">
    <citation type="submission" date="2016-08" db="EMBL/GenBank/DDBJ databases">
        <title>Novel Firmicutes and Novel Genomes.</title>
        <authorList>
            <person name="Poppleton D.I."/>
            <person name="Gribaldo S."/>
        </authorList>
    </citation>
    <scope>NUCLEOTIDE SEQUENCE [LARGE SCALE GENOMIC DNA]</scope>
    <source>
        <strain evidence="13 14">CTT3</strain>
    </source>
</reference>
<feature type="transmembrane region" description="Helical" evidence="11">
    <location>
        <begin position="85"/>
        <end position="108"/>
    </location>
</feature>
<evidence type="ECO:0000256" key="6">
    <source>
        <dbReference type="ARBA" id="ARBA00022781"/>
    </source>
</evidence>
<feature type="transmembrane region" description="Helical" evidence="11">
    <location>
        <begin position="20"/>
        <end position="43"/>
    </location>
</feature>
<dbReference type="HAMAP" id="MF_01393">
    <property type="entry name" value="ATP_synth_a_bact"/>
    <property type="match status" value="1"/>
</dbReference>
<dbReference type="GO" id="GO:0042777">
    <property type="term" value="P:proton motive force-driven plasma membrane ATP synthesis"/>
    <property type="evidence" value="ECO:0007669"/>
    <property type="project" value="TreeGrafter"/>
</dbReference>
<keyword evidence="6 11" id="KW-0375">Hydrogen ion transport</keyword>
<evidence type="ECO:0000256" key="5">
    <source>
        <dbReference type="ARBA" id="ARBA00022692"/>
    </source>
</evidence>
<dbReference type="InterPro" id="IPR035908">
    <property type="entry name" value="F0_ATP_A_sf"/>
</dbReference>
<dbReference type="PANTHER" id="PTHR42823">
    <property type="entry name" value="ATP SYNTHASE SUBUNIT A, CHLOROPLASTIC"/>
    <property type="match status" value="1"/>
</dbReference>
<dbReference type="CDD" id="cd00310">
    <property type="entry name" value="ATP-synt_Fo_a_6"/>
    <property type="match status" value="1"/>
</dbReference>
<dbReference type="Gene3D" id="1.20.120.220">
    <property type="entry name" value="ATP synthase, F0 complex, subunit A"/>
    <property type="match status" value="1"/>
</dbReference>
<keyword evidence="14" id="KW-1185">Reference proteome</keyword>
<evidence type="ECO:0000256" key="12">
    <source>
        <dbReference type="RuleBase" id="RU000483"/>
    </source>
</evidence>
<dbReference type="InterPro" id="IPR023011">
    <property type="entry name" value="ATP_synth_F0_asu_AS"/>
</dbReference>
<dbReference type="PROSITE" id="PS00449">
    <property type="entry name" value="ATPASE_A"/>
    <property type="match status" value="1"/>
</dbReference>
<evidence type="ECO:0000256" key="7">
    <source>
        <dbReference type="ARBA" id="ARBA00022989"/>
    </source>
</evidence>
<comment type="subcellular location">
    <subcellularLocation>
        <location evidence="11 12">Cell membrane</location>
        <topology evidence="11 12">Multi-pass membrane protein</topology>
    </subcellularLocation>
    <subcellularLocation>
        <location evidence="1">Membrane</location>
        <topology evidence="1">Multi-pass membrane protein</topology>
    </subcellularLocation>
</comment>
<keyword evidence="5 11" id="KW-0812">Transmembrane</keyword>